<sequence>MGHGRGTRRQQAWIGAAGVLLLAGCASSAAAEPGPRSGEGERQHVALDEADALDEVVAASWELGVAALRESDGQKAAVVSPSSLVSALAMVAEGARGDEALPFDATLGAAGDDRTDAVNALLGALERYEGDPAVVQEDDLPETPVLHSAQQVVVDDQTVPEQDYLDVLTQSYGAGVMVTDLATDQGLDPLGAWVREHTGGLVEDTAMSPDPLLALVLQDAVAFAGAFEQPFEEGMTADRPFAVGGTRVDVLTMSGTNPLVAVEQDGWTAVRLPFTDDLSLDVVLPPVGSPEAVRPADAPPEVLAALGDALDSAPQRAVQLSLPVLDLSTRTDLMPLLSDRGLTGWLSGLVAGDDDVAIGQGTQQAVLELSEGGVRAAAVTELGIVYASGPIVELEVAVDRPFLLSVRDGSSGWPVFLAAVEDPRP</sequence>
<reference evidence="4 5" key="1">
    <citation type="submission" date="2021-05" db="EMBL/GenBank/DDBJ databases">
        <title>Description of Cellulomonas sp. DKR-3 sp. nov.</title>
        <authorList>
            <person name="Dahal R.H."/>
            <person name="Chaudhary D.K."/>
        </authorList>
    </citation>
    <scope>NUCLEOTIDE SEQUENCE [LARGE SCALE GENOMIC DNA]</scope>
    <source>
        <strain evidence="4 5">DKR-3</strain>
    </source>
</reference>
<dbReference type="PROSITE" id="PS00284">
    <property type="entry name" value="SERPIN"/>
    <property type="match status" value="1"/>
</dbReference>
<feature type="chain" id="PRO_5045328280" evidence="2">
    <location>
        <begin position="32"/>
        <end position="425"/>
    </location>
</feature>
<dbReference type="EMBL" id="JAHBOH010000001">
    <property type="protein sequence ID" value="MBT0994912.1"/>
    <property type="molecule type" value="Genomic_DNA"/>
</dbReference>
<dbReference type="InterPro" id="IPR036186">
    <property type="entry name" value="Serpin_sf"/>
</dbReference>
<comment type="caution">
    <text evidence="4">The sequence shown here is derived from an EMBL/GenBank/DDBJ whole genome shotgun (WGS) entry which is preliminary data.</text>
</comment>
<dbReference type="Gene3D" id="2.30.39.10">
    <property type="entry name" value="Alpha-1-antitrypsin, domain 1"/>
    <property type="match status" value="1"/>
</dbReference>
<feature type="domain" description="Serpin" evidence="3">
    <location>
        <begin position="67"/>
        <end position="423"/>
    </location>
</feature>
<keyword evidence="5" id="KW-1185">Reference proteome</keyword>
<dbReference type="PROSITE" id="PS51257">
    <property type="entry name" value="PROKAR_LIPOPROTEIN"/>
    <property type="match status" value="1"/>
</dbReference>
<evidence type="ECO:0000313" key="5">
    <source>
        <dbReference type="Proteomes" id="UP000722125"/>
    </source>
</evidence>
<dbReference type="InterPro" id="IPR042185">
    <property type="entry name" value="Serpin_sf_2"/>
</dbReference>
<feature type="signal peptide" evidence="2">
    <location>
        <begin position="1"/>
        <end position="31"/>
    </location>
</feature>
<protein>
    <submittedName>
        <fullName evidence="4">Serpin family protein</fullName>
    </submittedName>
</protein>
<comment type="similarity">
    <text evidence="1">Belongs to the serpin family.</text>
</comment>
<evidence type="ECO:0000259" key="3">
    <source>
        <dbReference type="SMART" id="SM00093"/>
    </source>
</evidence>
<dbReference type="InterPro" id="IPR042178">
    <property type="entry name" value="Serpin_sf_1"/>
</dbReference>
<name>A0ABS5U0I2_9CELL</name>
<dbReference type="PANTHER" id="PTHR11461:SF211">
    <property type="entry name" value="GH10112P-RELATED"/>
    <property type="match status" value="1"/>
</dbReference>
<keyword evidence="2" id="KW-0732">Signal</keyword>
<evidence type="ECO:0000313" key="4">
    <source>
        <dbReference type="EMBL" id="MBT0994912.1"/>
    </source>
</evidence>
<dbReference type="RefSeq" id="WP_214350591.1">
    <property type="nucleotide sequence ID" value="NZ_JAHBOH010000001.1"/>
</dbReference>
<dbReference type="SUPFAM" id="SSF56574">
    <property type="entry name" value="Serpins"/>
    <property type="match status" value="1"/>
</dbReference>
<dbReference type="PANTHER" id="PTHR11461">
    <property type="entry name" value="SERINE PROTEASE INHIBITOR, SERPIN"/>
    <property type="match status" value="1"/>
</dbReference>
<dbReference type="Proteomes" id="UP000722125">
    <property type="component" value="Unassembled WGS sequence"/>
</dbReference>
<dbReference type="InterPro" id="IPR023795">
    <property type="entry name" value="Serpin_CS"/>
</dbReference>
<dbReference type="Gene3D" id="3.30.497.10">
    <property type="entry name" value="Antithrombin, subunit I, domain 2"/>
    <property type="match status" value="1"/>
</dbReference>
<dbReference type="InterPro" id="IPR000215">
    <property type="entry name" value="Serpin_fam"/>
</dbReference>
<proteinExistence type="inferred from homology"/>
<dbReference type="SMART" id="SM00093">
    <property type="entry name" value="SERPIN"/>
    <property type="match status" value="1"/>
</dbReference>
<evidence type="ECO:0000256" key="1">
    <source>
        <dbReference type="RuleBase" id="RU000411"/>
    </source>
</evidence>
<organism evidence="4 5">
    <name type="scientific">Cellulomonas fulva</name>
    <dbReference type="NCBI Taxonomy" id="2835530"/>
    <lineage>
        <taxon>Bacteria</taxon>
        <taxon>Bacillati</taxon>
        <taxon>Actinomycetota</taxon>
        <taxon>Actinomycetes</taxon>
        <taxon>Micrococcales</taxon>
        <taxon>Cellulomonadaceae</taxon>
        <taxon>Cellulomonas</taxon>
    </lineage>
</organism>
<dbReference type="InterPro" id="IPR023796">
    <property type="entry name" value="Serpin_dom"/>
</dbReference>
<evidence type="ECO:0000256" key="2">
    <source>
        <dbReference type="SAM" id="SignalP"/>
    </source>
</evidence>
<accession>A0ABS5U0I2</accession>
<gene>
    <name evidence="4" type="ORF">KIN34_11525</name>
</gene>
<dbReference type="Pfam" id="PF00079">
    <property type="entry name" value="Serpin"/>
    <property type="match status" value="1"/>
</dbReference>